<dbReference type="SUPFAM" id="SSF51730">
    <property type="entry name" value="FAD-linked oxidoreductase"/>
    <property type="match status" value="1"/>
</dbReference>
<evidence type="ECO:0000256" key="3">
    <source>
        <dbReference type="SAM" id="MobiDB-lite"/>
    </source>
</evidence>
<dbReference type="GO" id="GO:0009898">
    <property type="term" value="C:cytoplasmic side of plasma membrane"/>
    <property type="evidence" value="ECO:0007669"/>
    <property type="project" value="TreeGrafter"/>
</dbReference>
<dbReference type="Proteomes" id="UP000318331">
    <property type="component" value="Unassembled WGS sequence"/>
</dbReference>
<keyword evidence="7" id="KW-1185">Reference proteome</keyword>
<feature type="region of interest" description="Disordered" evidence="3">
    <location>
        <begin position="506"/>
        <end position="545"/>
    </location>
</feature>
<feature type="compositionally biased region" description="Polar residues" evidence="3">
    <location>
        <begin position="510"/>
        <end position="519"/>
    </location>
</feature>
<feature type="domain" description="Aldehyde dehydrogenase" evidence="4">
    <location>
        <begin position="626"/>
        <end position="1033"/>
    </location>
</feature>
<organism evidence="6 7">
    <name type="scientific">Klugiella xanthotipulae</name>
    <dbReference type="NCBI Taxonomy" id="244735"/>
    <lineage>
        <taxon>Bacteria</taxon>
        <taxon>Bacillati</taxon>
        <taxon>Actinomycetota</taxon>
        <taxon>Actinomycetes</taxon>
        <taxon>Micrococcales</taxon>
        <taxon>Microbacteriaceae</taxon>
        <taxon>Klugiella</taxon>
    </lineage>
</organism>
<evidence type="ECO:0000256" key="1">
    <source>
        <dbReference type="ARBA" id="ARBA00023002"/>
    </source>
</evidence>
<dbReference type="InterPro" id="IPR015590">
    <property type="entry name" value="Aldehyde_DH_dom"/>
</dbReference>
<keyword evidence="1" id="KW-0560">Oxidoreductase</keyword>
<feature type="compositionally biased region" description="Basic and acidic residues" evidence="3">
    <location>
        <begin position="520"/>
        <end position="529"/>
    </location>
</feature>
<comment type="caution">
    <text evidence="6">The sequence shown here is derived from an EMBL/GenBank/DDBJ whole genome shotgun (WGS) entry which is preliminary data.</text>
</comment>
<dbReference type="InterPro" id="IPR029041">
    <property type="entry name" value="FAD-linked_oxidoreductase-like"/>
</dbReference>
<dbReference type="AlphaFoldDB" id="A0A543HGZ9"/>
<dbReference type="PANTHER" id="PTHR42862">
    <property type="entry name" value="DELTA-1-PYRROLINE-5-CARBOXYLATE DEHYDROGENASE 1, ISOFORM A-RELATED"/>
    <property type="match status" value="1"/>
</dbReference>
<dbReference type="SUPFAM" id="SSF53720">
    <property type="entry name" value="ALDH-like"/>
    <property type="match status" value="1"/>
</dbReference>
<dbReference type="GO" id="GO:0004657">
    <property type="term" value="F:proline dehydrogenase activity"/>
    <property type="evidence" value="ECO:0007669"/>
    <property type="project" value="UniProtKB-ARBA"/>
</dbReference>
<dbReference type="InterPro" id="IPR050485">
    <property type="entry name" value="Proline_metab_enzyme"/>
</dbReference>
<proteinExistence type="predicted"/>
<dbReference type="Gene3D" id="3.40.309.10">
    <property type="entry name" value="Aldehyde Dehydrogenase, Chain A, domain 2"/>
    <property type="match status" value="1"/>
</dbReference>
<protein>
    <submittedName>
        <fullName evidence="6">L-proline dehydrogenase</fullName>
    </submittedName>
</protein>
<dbReference type="RefSeq" id="WP_141918773.1">
    <property type="nucleotide sequence ID" value="NZ_BAAAYS010000015.1"/>
</dbReference>
<evidence type="ECO:0000313" key="7">
    <source>
        <dbReference type="Proteomes" id="UP000318331"/>
    </source>
</evidence>
<dbReference type="GO" id="GO:0010133">
    <property type="term" value="P:L-proline catabolic process to L-glutamate"/>
    <property type="evidence" value="ECO:0007669"/>
    <property type="project" value="TreeGrafter"/>
</dbReference>
<accession>A0A543HGZ9</accession>
<evidence type="ECO:0000259" key="5">
    <source>
        <dbReference type="Pfam" id="PF01619"/>
    </source>
</evidence>
<gene>
    <name evidence="6" type="ORF">FB466_2560</name>
</gene>
<feature type="domain" description="Proline dehydrogenase" evidence="5">
    <location>
        <begin position="149"/>
        <end position="376"/>
    </location>
</feature>
<reference evidence="6 7" key="1">
    <citation type="submission" date="2019-06" db="EMBL/GenBank/DDBJ databases">
        <title>Sequencing the genomes of 1000 actinobacteria strains.</title>
        <authorList>
            <person name="Klenk H.-P."/>
        </authorList>
    </citation>
    <scope>NUCLEOTIDE SEQUENCE [LARGE SCALE GENOMIC DNA]</scope>
    <source>
        <strain evidence="6 7">DSM 18031</strain>
    </source>
</reference>
<evidence type="ECO:0000313" key="6">
    <source>
        <dbReference type="EMBL" id="TQM57567.1"/>
    </source>
</evidence>
<keyword evidence="2" id="KW-0520">NAD</keyword>
<dbReference type="InterPro" id="IPR016163">
    <property type="entry name" value="Ald_DH_C"/>
</dbReference>
<sequence length="1260" mass="134313">MVDRAEPVLPKDLAADAVHLVRSWLSESRIADARTVEGGEGARLLAGLLGEEGGLSFTRDFVDGVARPEDPFVAAVNFNRLAARAPGFLPLGLRLAVRAGGVASLTLPWAVIPLARGTLRRLVGHLVVDAPADGPAPLPDARPDPLARALTRLRSAGSRPNITMLGEPVLGETEARRRVANIRALCDREDVDFVSFSLSSVASNLTMWGWEEAVDRVVARLIPLLEHAGRTGTFLSLDAEEYRDLQLATAVFRRLMDRPEMRGMGAGLTLQAYLPDSYDALVELTEWAQQRVASGGAPVRVRIVKGANLAMERVDSTLNGWPLAPFSAKIDTDANFKRMLEWALRPEHVDAVHVGVASHNLFDIALSWLLASRRDVLTVRSNLSAGAIVDPLLGPHGTTVVAPHTISGGDLPQMHGITSAPVEWEVLLGMAPGHIRAVGKTVGGIRVYTPVVKPSEFEAAVGYLVRQLDESAHSENFLSAIADIEDDTDLFERERNRFLDSISRLDGELPSTNRTQNRQTEWREDDRDSPLYYRTPDLTDPGQEAGGLTAAVLGLTRGSGGDTDEQPVLEPAAVPDQIPVVSHTGLAHEPNTDPSIPANREWAAGVLGRVGDSTIGSEGVVAAVVHTVEEADAAVTRVSARGVGWGAQPVAERAAVLRRVALSLIANRDRLVEVMVAETGMTIADADPEVSYAVDAARYYAARGTELHSTVGARFLPCSLIAVAASWESPIAAVADGVLAALAAGSGVLLVPHSRAERSAAVLAGVLWEAGVPRELCGLGVPKDAALRDYLLSHPGVGRLLFRGDWEEARAHERQHPESRILAQSDGVNAITVTPSADVSQAVTQIVASAYGRSGQSPSAASLVILVGSMARSKRFLRQLEDAVRALRVGVPTDPATQVGPLGEPATGAALDALTVLAGGESWLVEPERVDAEGTLWSPGVKAGVRKGSTLHLNRAAVPVVGILHAFTLTEAIEIHNAVGSGLTAGLHSLDAEEIGVWVDNVHAATLYVNRAITPPVVERRPGGGWKHSRVGPGGAPGGPNYLFALGEWESLEGEQSSTLHLRGLSTGVTALIEAAQLSLDYQEFDLLRRAALSDALLWGTEFGRVRDVSRLGIERNLLRYWPADAQVRMCADGSLTDLLRVLAAATLARASLTVSSARPLPTAIMAVLAEEDVPVSIESDDDWYERLAIGVPGVRRIRLLGGDRDRLARSVVGHPGVSVYANPVTNAGRLELLPFVREQVISVAAHRFGTPAQLTDTLF</sequence>
<evidence type="ECO:0000259" key="4">
    <source>
        <dbReference type="Pfam" id="PF00171"/>
    </source>
</evidence>
<dbReference type="InterPro" id="IPR016162">
    <property type="entry name" value="Ald_DH_N"/>
</dbReference>
<dbReference type="OrthoDB" id="9812625at2"/>
<dbReference type="Pfam" id="PF01619">
    <property type="entry name" value="Pro_dh"/>
    <property type="match status" value="1"/>
</dbReference>
<dbReference type="Gene3D" id="3.40.605.10">
    <property type="entry name" value="Aldehyde Dehydrogenase, Chain A, domain 1"/>
    <property type="match status" value="1"/>
</dbReference>
<name>A0A543HGZ9_9MICO</name>
<evidence type="ECO:0000256" key="2">
    <source>
        <dbReference type="ARBA" id="ARBA00023027"/>
    </source>
</evidence>
<dbReference type="Gene3D" id="3.20.20.220">
    <property type="match status" value="1"/>
</dbReference>
<dbReference type="InterPro" id="IPR016161">
    <property type="entry name" value="Ald_DH/histidinol_DH"/>
</dbReference>
<dbReference type="Pfam" id="PF00171">
    <property type="entry name" value="Aldedh"/>
    <property type="match status" value="1"/>
</dbReference>
<dbReference type="GO" id="GO:0003842">
    <property type="term" value="F:L-glutamate gamma-semialdehyde dehydrogenase activity"/>
    <property type="evidence" value="ECO:0007669"/>
    <property type="project" value="TreeGrafter"/>
</dbReference>
<dbReference type="InterPro" id="IPR002872">
    <property type="entry name" value="Proline_DH_dom"/>
</dbReference>
<dbReference type="PANTHER" id="PTHR42862:SF1">
    <property type="entry name" value="DELTA-1-PYRROLINE-5-CARBOXYLATE DEHYDROGENASE 2, ISOFORM A-RELATED"/>
    <property type="match status" value="1"/>
</dbReference>
<dbReference type="EMBL" id="VFPN01000004">
    <property type="protein sequence ID" value="TQM57567.1"/>
    <property type="molecule type" value="Genomic_DNA"/>
</dbReference>